<dbReference type="Gene3D" id="3.40.50.2300">
    <property type="match status" value="1"/>
</dbReference>
<evidence type="ECO:0000313" key="3">
    <source>
        <dbReference type="EMBL" id="MDJ1480845.1"/>
    </source>
</evidence>
<evidence type="ECO:0000313" key="4">
    <source>
        <dbReference type="Proteomes" id="UP001241110"/>
    </source>
</evidence>
<dbReference type="EMBL" id="JASJOS010000004">
    <property type="protein sequence ID" value="MDJ1480845.1"/>
    <property type="molecule type" value="Genomic_DNA"/>
</dbReference>
<protein>
    <submittedName>
        <fullName evidence="3">Response regulator</fullName>
    </submittedName>
</protein>
<feature type="modified residue" description="4-aspartylphosphate" evidence="1">
    <location>
        <position position="32"/>
    </location>
</feature>
<dbReference type="SUPFAM" id="SSF52172">
    <property type="entry name" value="CheY-like"/>
    <property type="match status" value="1"/>
</dbReference>
<dbReference type="InterPro" id="IPR011006">
    <property type="entry name" value="CheY-like_superfamily"/>
</dbReference>
<dbReference type="PROSITE" id="PS50110">
    <property type="entry name" value="RESPONSE_REGULATORY"/>
    <property type="match status" value="1"/>
</dbReference>
<reference evidence="3" key="1">
    <citation type="submission" date="2023-05" db="EMBL/GenBank/DDBJ databases">
        <authorList>
            <person name="Zhang X."/>
        </authorList>
    </citation>
    <scope>NUCLEOTIDE SEQUENCE</scope>
    <source>
        <strain evidence="3">YF14B1</strain>
    </source>
</reference>
<dbReference type="GO" id="GO:0000160">
    <property type="term" value="P:phosphorelay signal transduction system"/>
    <property type="evidence" value="ECO:0007669"/>
    <property type="project" value="InterPro"/>
</dbReference>
<keyword evidence="1" id="KW-0597">Phosphoprotein</keyword>
<name>A0AAE3QNU7_9BACT</name>
<sequence>MALLFTTNGKELLTYLDDTIANLPPVSLILLDINMPVRNKLETLRDLRVLATYKETSVVGLSTTHNKDVIDAFIQPEGNEYLQKPETIDGFEKIQTLLSAIAQGRENLAAS</sequence>
<comment type="caution">
    <text evidence="3">The sequence shown here is derived from an EMBL/GenBank/DDBJ whole genome shotgun (WGS) entry which is preliminary data.</text>
</comment>
<proteinExistence type="predicted"/>
<evidence type="ECO:0000259" key="2">
    <source>
        <dbReference type="PROSITE" id="PS50110"/>
    </source>
</evidence>
<dbReference type="Pfam" id="PF00072">
    <property type="entry name" value="Response_reg"/>
    <property type="match status" value="1"/>
</dbReference>
<dbReference type="RefSeq" id="WP_313977859.1">
    <property type="nucleotide sequence ID" value="NZ_JASJOS010000004.1"/>
</dbReference>
<organism evidence="3 4">
    <name type="scientific">Xanthocytophaga flava</name>
    <dbReference type="NCBI Taxonomy" id="3048013"/>
    <lineage>
        <taxon>Bacteria</taxon>
        <taxon>Pseudomonadati</taxon>
        <taxon>Bacteroidota</taxon>
        <taxon>Cytophagia</taxon>
        <taxon>Cytophagales</taxon>
        <taxon>Rhodocytophagaceae</taxon>
        <taxon>Xanthocytophaga</taxon>
    </lineage>
</organism>
<gene>
    <name evidence="3" type="ORF">QNI16_10155</name>
</gene>
<dbReference type="InterPro" id="IPR001789">
    <property type="entry name" value="Sig_transdc_resp-reg_receiver"/>
</dbReference>
<dbReference type="Proteomes" id="UP001241110">
    <property type="component" value="Unassembled WGS sequence"/>
</dbReference>
<accession>A0AAE3QNU7</accession>
<dbReference type="AlphaFoldDB" id="A0AAE3QNU7"/>
<evidence type="ECO:0000256" key="1">
    <source>
        <dbReference type="PROSITE-ProRule" id="PRU00169"/>
    </source>
</evidence>
<feature type="domain" description="Response regulatory" evidence="2">
    <location>
        <begin position="1"/>
        <end position="99"/>
    </location>
</feature>